<dbReference type="InterPro" id="IPR006913">
    <property type="entry name" value="CENP-V/GFA"/>
</dbReference>
<evidence type="ECO:0000259" key="5">
    <source>
        <dbReference type="PROSITE" id="PS51891"/>
    </source>
</evidence>
<dbReference type="Proteomes" id="UP000245974">
    <property type="component" value="Unassembled WGS sequence"/>
</dbReference>
<organism evidence="6 7">
    <name type="scientific">Acinetobacter stercoris</name>
    <dbReference type="NCBI Taxonomy" id="2126983"/>
    <lineage>
        <taxon>Bacteria</taxon>
        <taxon>Pseudomonadati</taxon>
        <taxon>Pseudomonadota</taxon>
        <taxon>Gammaproteobacteria</taxon>
        <taxon>Moraxellales</taxon>
        <taxon>Moraxellaceae</taxon>
        <taxon>Acinetobacter</taxon>
    </lineage>
</organism>
<name>A0A2U3MU67_9GAMM</name>
<evidence type="ECO:0000313" key="7">
    <source>
        <dbReference type="Proteomes" id="UP000245974"/>
    </source>
</evidence>
<dbReference type="PANTHER" id="PTHR33337:SF40">
    <property type="entry name" value="CENP-V_GFA DOMAIN-CONTAINING PROTEIN-RELATED"/>
    <property type="match status" value="1"/>
</dbReference>
<evidence type="ECO:0000256" key="1">
    <source>
        <dbReference type="ARBA" id="ARBA00005495"/>
    </source>
</evidence>
<dbReference type="InterPro" id="IPR011057">
    <property type="entry name" value="Mss4-like_sf"/>
</dbReference>
<proteinExistence type="inferred from homology"/>
<evidence type="ECO:0000256" key="3">
    <source>
        <dbReference type="ARBA" id="ARBA00022833"/>
    </source>
</evidence>
<dbReference type="AlphaFoldDB" id="A0A2U3MU67"/>
<keyword evidence="4" id="KW-0456">Lyase</keyword>
<reference evidence="7" key="1">
    <citation type="submission" date="2018-03" db="EMBL/GenBank/DDBJ databases">
        <authorList>
            <person name="Blom J."/>
        </authorList>
    </citation>
    <scope>NUCLEOTIDE SEQUENCE [LARGE SCALE GENOMIC DNA]</scope>
    <source>
        <strain evidence="7">KPC-SM-21</strain>
    </source>
</reference>
<gene>
    <name evidence="6" type="ORF">KPC_0081</name>
</gene>
<sequence>MEKNKCNNIQGGGFCGAVRYETIAKPRYSINCHCRDCQKITGSAYAPLLSFFQSEVIIKGKVQYFDSNGKSGKRVRRGFCPKCGSRLFSLPEMLAGIISIHVGTLDEPNLFEPKAELFISQANHWDVLNPNILHFEELAKK</sequence>
<dbReference type="GO" id="GO:0016846">
    <property type="term" value="F:carbon-sulfur lyase activity"/>
    <property type="evidence" value="ECO:0007669"/>
    <property type="project" value="InterPro"/>
</dbReference>
<dbReference type="SUPFAM" id="SSF51316">
    <property type="entry name" value="Mss4-like"/>
    <property type="match status" value="1"/>
</dbReference>
<dbReference type="InParanoid" id="A0A2U3MU67"/>
<accession>A0A2U3MU67</accession>
<dbReference type="RefSeq" id="WP_121972476.1">
    <property type="nucleotide sequence ID" value="NZ_OOGT01000002.1"/>
</dbReference>
<keyword evidence="2" id="KW-0479">Metal-binding</keyword>
<dbReference type="Gene3D" id="3.90.1590.10">
    <property type="entry name" value="glutathione-dependent formaldehyde- activating enzyme (gfa)"/>
    <property type="match status" value="1"/>
</dbReference>
<dbReference type="PANTHER" id="PTHR33337">
    <property type="entry name" value="GFA DOMAIN-CONTAINING PROTEIN"/>
    <property type="match status" value="1"/>
</dbReference>
<dbReference type="EMBL" id="OOGT01000002">
    <property type="protein sequence ID" value="SPL68903.1"/>
    <property type="molecule type" value="Genomic_DNA"/>
</dbReference>
<dbReference type="GO" id="GO:0046872">
    <property type="term" value="F:metal ion binding"/>
    <property type="evidence" value="ECO:0007669"/>
    <property type="project" value="UniProtKB-KW"/>
</dbReference>
<comment type="similarity">
    <text evidence="1">Belongs to the Gfa family.</text>
</comment>
<evidence type="ECO:0000313" key="6">
    <source>
        <dbReference type="EMBL" id="SPL68903.1"/>
    </source>
</evidence>
<keyword evidence="3" id="KW-0862">Zinc</keyword>
<evidence type="ECO:0000256" key="2">
    <source>
        <dbReference type="ARBA" id="ARBA00022723"/>
    </source>
</evidence>
<dbReference type="PROSITE" id="PS51891">
    <property type="entry name" value="CENP_V_GFA"/>
    <property type="match status" value="1"/>
</dbReference>
<keyword evidence="7" id="KW-1185">Reference proteome</keyword>
<dbReference type="Pfam" id="PF04828">
    <property type="entry name" value="GFA"/>
    <property type="match status" value="1"/>
</dbReference>
<protein>
    <submittedName>
        <fullName evidence="6">Glutathione-dependent formaldehyde-activating enzyme</fullName>
    </submittedName>
</protein>
<feature type="domain" description="CENP-V/GFA" evidence="5">
    <location>
        <begin position="9"/>
        <end position="126"/>
    </location>
</feature>
<dbReference type="OrthoDB" id="7765631at2"/>
<evidence type="ECO:0000256" key="4">
    <source>
        <dbReference type="ARBA" id="ARBA00023239"/>
    </source>
</evidence>